<evidence type="ECO:0000313" key="1">
    <source>
        <dbReference type="EMBL" id="VEL09329.1"/>
    </source>
</evidence>
<name>A0A448WDS7_9PLAT</name>
<sequence length="151" mass="16527">MISQLFSNRGSDKRKAQIHRILRATQINYFINKNYSMQVICTQINYHKARDLLSLSESLSPTLSNKMADTESLLLFQPVSQRESTSRLPWRYNLGVIPSKVLSISIGASNGQEPDGVMTTPSRAVAVRGSVLTEGQGFSSGIANVACHVAG</sequence>
<organism evidence="1 2">
    <name type="scientific">Protopolystoma xenopodis</name>
    <dbReference type="NCBI Taxonomy" id="117903"/>
    <lineage>
        <taxon>Eukaryota</taxon>
        <taxon>Metazoa</taxon>
        <taxon>Spiralia</taxon>
        <taxon>Lophotrochozoa</taxon>
        <taxon>Platyhelminthes</taxon>
        <taxon>Monogenea</taxon>
        <taxon>Polyopisthocotylea</taxon>
        <taxon>Polystomatidea</taxon>
        <taxon>Polystomatidae</taxon>
        <taxon>Protopolystoma</taxon>
    </lineage>
</organism>
<proteinExistence type="predicted"/>
<evidence type="ECO:0000313" key="2">
    <source>
        <dbReference type="Proteomes" id="UP000784294"/>
    </source>
</evidence>
<dbReference type="Proteomes" id="UP000784294">
    <property type="component" value="Unassembled WGS sequence"/>
</dbReference>
<keyword evidence="2" id="KW-1185">Reference proteome</keyword>
<gene>
    <name evidence="1" type="ORF">PXEA_LOCUS2769</name>
</gene>
<protein>
    <submittedName>
        <fullName evidence="1">Uncharacterized protein</fullName>
    </submittedName>
</protein>
<accession>A0A448WDS7</accession>
<comment type="caution">
    <text evidence="1">The sequence shown here is derived from an EMBL/GenBank/DDBJ whole genome shotgun (WGS) entry which is preliminary data.</text>
</comment>
<dbReference type="AlphaFoldDB" id="A0A448WDS7"/>
<dbReference type="EMBL" id="CAAALY010006060">
    <property type="protein sequence ID" value="VEL09329.1"/>
    <property type="molecule type" value="Genomic_DNA"/>
</dbReference>
<reference evidence="1" key="1">
    <citation type="submission" date="2018-11" db="EMBL/GenBank/DDBJ databases">
        <authorList>
            <consortium name="Pathogen Informatics"/>
        </authorList>
    </citation>
    <scope>NUCLEOTIDE SEQUENCE</scope>
</reference>